<comment type="caution">
    <text evidence="2">The sequence shown here is derived from an EMBL/GenBank/DDBJ whole genome shotgun (WGS) entry which is preliminary data.</text>
</comment>
<protein>
    <submittedName>
        <fullName evidence="2">Uncharacterized protein</fullName>
    </submittedName>
</protein>
<dbReference type="Proteomes" id="UP001500839">
    <property type="component" value="Unassembled WGS sequence"/>
</dbReference>
<proteinExistence type="predicted"/>
<gene>
    <name evidence="2" type="ORF">GCM10023353_10110</name>
</gene>
<keyword evidence="3" id="KW-1185">Reference proteome</keyword>
<dbReference type="EMBL" id="BAABKQ010000001">
    <property type="protein sequence ID" value="GAA4808395.1"/>
    <property type="molecule type" value="Genomic_DNA"/>
</dbReference>
<evidence type="ECO:0000256" key="1">
    <source>
        <dbReference type="SAM" id="MobiDB-lite"/>
    </source>
</evidence>
<feature type="region of interest" description="Disordered" evidence="1">
    <location>
        <begin position="50"/>
        <end position="81"/>
    </location>
</feature>
<evidence type="ECO:0000313" key="3">
    <source>
        <dbReference type="Proteomes" id="UP001500839"/>
    </source>
</evidence>
<sequence length="81" mass="8754">MDEHSASQPHVIEERWAREHGGMASLPDDGFIAYHITGVFYPRLAVRPATGRTPSAAGASDRVHTAMRPRVVSHRPPGGLG</sequence>
<evidence type="ECO:0000313" key="2">
    <source>
        <dbReference type="EMBL" id="GAA4808395.1"/>
    </source>
</evidence>
<organism evidence="2 3">
    <name type="scientific">Tomitella cavernea</name>
    <dbReference type="NCBI Taxonomy" id="1387982"/>
    <lineage>
        <taxon>Bacteria</taxon>
        <taxon>Bacillati</taxon>
        <taxon>Actinomycetota</taxon>
        <taxon>Actinomycetes</taxon>
        <taxon>Mycobacteriales</taxon>
        <taxon>Tomitella</taxon>
    </lineage>
</organism>
<reference evidence="3" key="1">
    <citation type="journal article" date="2019" name="Int. J. Syst. Evol. Microbiol.">
        <title>The Global Catalogue of Microorganisms (GCM) 10K type strain sequencing project: providing services to taxonomists for standard genome sequencing and annotation.</title>
        <authorList>
            <consortium name="The Broad Institute Genomics Platform"/>
            <consortium name="The Broad Institute Genome Sequencing Center for Infectious Disease"/>
            <person name="Wu L."/>
            <person name="Ma J."/>
        </authorList>
    </citation>
    <scope>NUCLEOTIDE SEQUENCE [LARGE SCALE GENOMIC DNA]</scope>
    <source>
        <strain evidence="3">JCM 18542</strain>
    </source>
</reference>
<name>A0ABP9CG97_9ACTN</name>
<accession>A0ABP9CG97</accession>